<evidence type="ECO:0000313" key="3">
    <source>
        <dbReference type="Proteomes" id="UP000594454"/>
    </source>
</evidence>
<sequence>MFTLDKSLLPTSLQHKLSKQQKFIIGSWNYDCIMSQEASKGFIAPDYLNKNFFKRSLENGFEIDEVEIADFKITLGTQPGDNYTSTIYRARIIYNHLNSKNNEISLIIKSIPIDDARSVIEEFGILDKEIKVYKELLPKLSKILGNTAVAPKCFDIFTEPHRNLVFQDMKALGYVTADRVIGLDEQHLEVALKKVAKFHAASIQLLREDPAIEQHYDGGIFTETTVSNPIFETAFSKNMKLGADILSKIPGYERFREKLMKIYENSAKIALKMVELDPENDIKVLNHGDLWINNFLFKYDEHTKRPTDIVFVDYQGTFFNSLGIDLNYLFITSAQVDVLKRKVELVEKYYYPVFVDTLKSLQIESIPTIQDVTKQLWQREMYSVFCLFGILPIVTINREESKTNDFTQFVDKEKAHHKTLAGMSSRRFIETMKYIMEYLETKIDETIRNY</sequence>
<dbReference type="Proteomes" id="UP000594454">
    <property type="component" value="Chromosome 5"/>
</dbReference>
<dbReference type="OrthoDB" id="8250698at2759"/>
<dbReference type="InterPro" id="IPR011009">
    <property type="entry name" value="Kinase-like_dom_sf"/>
</dbReference>
<evidence type="ECO:0000313" key="2">
    <source>
        <dbReference type="EMBL" id="CAD7091493.1"/>
    </source>
</evidence>
<dbReference type="PANTHER" id="PTHR11012">
    <property type="entry name" value="PROTEIN KINASE-LIKE DOMAIN-CONTAINING"/>
    <property type="match status" value="1"/>
</dbReference>
<protein>
    <recommendedName>
        <fullName evidence="1">CHK kinase-like domain-containing protein</fullName>
    </recommendedName>
</protein>
<evidence type="ECO:0000259" key="1">
    <source>
        <dbReference type="SMART" id="SM00587"/>
    </source>
</evidence>
<gene>
    <name evidence="2" type="ORF">HERILL_LOCUS13908</name>
</gene>
<dbReference type="Pfam" id="PF02958">
    <property type="entry name" value="EcKL"/>
    <property type="match status" value="1"/>
</dbReference>
<dbReference type="InParanoid" id="A0A7R8V2E2"/>
<feature type="domain" description="CHK kinase-like" evidence="1">
    <location>
        <begin position="164"/>
        <end position="360"/>
    </location>
</feature>
<reference evidence="2 3" key="1">
    <citation type="submission" date="2020-11" db="EMBL/GenBank/DDBJ databases">
        <authorList>
            <person name="Wallbank WR R."/>
            <person name="Pardo Diaz C."/>
            <person name="Kozak K."/>
            <person name="Martin S."/>
            <person name="Jiggins C."/>
            <person name="Moest M."/>
            <person name="Warren A I."/>
            <person name="Generalovic N T."/>
            <person name="Byers J.R.P. K."/>
            <person name="Montejo-Kovacevich G."/>
            <person name="Yen C E."/>
        </authorList>
    </citation>
    <scope>NUCLEOTIDE SEQUENCE [LARGE SCALE GENOMIC DNA]</scope>
</reference>
<dbReference type="Gene3D" id="3.90.1200.10">
    <property type="match status" value="1"/>
</dbReference>
<accession>A0A7R8V2E2</accession>
<dbReference type="InterPro" id="IPR004119">
    <property type="entry name" value="EcKL"/>
</dbReference>
<dbReference type="PANTHER" id="PTHR11012:SF56">
    <property type="entry name" value="CHK KINASE-LIKE DOMAIN-CONTAINING PROTEIN-RELATED"/>
    <property type="match status" value="1"/>
</dbReference>
<name>A0A7R8V2E2_HERIL</name>
<dbReference type="SUPFAM" id="SSF56112">
    <property type="entry name" value="Protein kinase-like (PK-like)"/>
    <property type="match status" value="1"/>
</dbReference>
<dbReference type="SMART" id="SM00587">
    <property type="entry name" value="CHK"/>
    <property type="match status" value="1"/>
</dbReference>
<dbReference type="EMBL" id="LR899013">
    <property type="protein sequence ID" value="CAD7091493.1"/>
    <property type="molecule type" value="Genomic_DNA"/>
</dbReference>
<organism evidence="2 3">
    <name type="scientific">Hermetia illucens</name>
    <name type="common">Black soldier fly</name>
    <dbReference type="NCBI Taxonomy" id="343691"/>
    <lineage>
        <taxon>Eukaryota</taxon>
        <taxon>Metazoa</taxon>
        <taxon>Ecdysozoa</taxon>
        <taxon>Arthropoda</taxon>
        <taxon>Hexapoda</taxon>
        <taxon>Insecta</taxon>
        <taxon>Pterygota</taxon>
        <taxon>Neoptera</taxon>
        <taxon>Endopterygota</taxon>
        <taxon>Diptera</taxon>
        <taxon>Brachycera</taxon>
        <taxon>Stratiomyomorpha</taxon>
        <taxon>Stratiomyidae</taxon>
        <taxon>Hermetiinae</taxon>
        <taxon>Hermetia</taxon>
    </lineage>
</organism>
<dbReference type="AlphaFoldDB" id="A0A7R8V2E2"/>
<dbReference type="InterPro" id="IPR015897">
    <property type="entry name" value="CHK_kinase-like"/>
</dbReference>
<keyword evidence="3" id="KW-1185">Reference proteome</keyword>
<proteinExistence type="predicted"/>